<keyword evidence="4" id="KW-0677">Repeat</keyword>
<evidence type="ECO:0000256" key="4">
    <source>
        <dbReference type="ARBA" id="ARBA00022737"/>
    </source>
</evidence>
<gene>
    <name evidence="10" type="ORF">SBD_1012</name>
</gene>
<dbReference type="GO" id="GO:0005524">
    <property type="term" value="F:ATP binding"/>
    <property type="evidence" value="ECO:0007669"/>
    <property type="project" value="UniProtKB-KW"/>
</dbReference>
<dbReference type="SUPFAM" id="SSF52540">
    <property type="entry name" value="P-loop containing nucleoside triphosphate hydrolases"/>
    <property type="match status" value="2"/>
</dbReference>
<evidence type="ECO:0000256" key="2">
    <source>
        <dbReference type="ARBA" id="ARBA00022448"/>
    </source>
</evidence>
<dbReference type="RefSeq" id="WP_005475192.1">
    <property type="nucleotide sequence ID" value="NZ_KB405056.1"/>
</dbReference>
<dbReference type="GO" id="GO:0005886">
    <property type="term" value="C:plasma membrane"/>
    <property type="evidence" value="ECO:0007669"/>
    <property type="project" value="UniProtKB-SubCell"/>
</dbReference>
<organism evidence="10 11">
    <name type="scientific">Streptomyces bottropensis ATCC 25435</name>
    <dbReference type="NCBI Taxonomy" id="1054862"/>
    <lineage>
        <taxon>Bacteria</taxon>
        <taxon>Bacillati</taxon>
        <taxon>Actinomycetota</taxon>
        <taxon>Actinomycetes</taxon>
        <taxon>Kitasatosporales</taxon>
        <taxon>Streptomycetaceae</taxon>
        <taxon>Streptomyces</taxon>
    </lineage>
</organism>
<dbReference type="InterPro" id="IPR050107">
    <property type="entry name" value="ABC_carbohydrate_import_ATPase"/>
</dbReference>
<dbReference type="SMART" id="SM00382">
    <property type="entry name" value="AAA"/>
    <property type="match status" value="2"/>
</dbReference>
<keyword evidence="7" id="KW-1278">Translocase</keyword>
<dbReference type="PANTHER" id="PTHR43790">
    <property type="entry name" value="CARBOHYDRATE TRANSPORT ATP-BINDING PROTEIN MG119-RELATED"/>
    <property type="match status" value="1"/>
</dbReference>
<evidence type="ECO:0000256" key="6">
    <source>
        <dbReference type="ARBA" id="ARBA00022840"/>
    </source>
</evidence>
<dbReference type="PROSITE" id="PS00211">
    <property type="entry name" value="ABC_TRANSPORTER_1"/>
    <property type="match status" value="1"/>
</dbReference>
<evidence type="ECO:0000256" key="8">
    <source>
        <dbReference type="ARBA" id="ARBA00023136"/>
    </source>
</evidence>
<reference evidence="11" key="1">
    <citation type="journal article" date="2013" name="Genome Announc.">
        <title>Draft Genome Sequence of Streptomyces bottropensis ATCC 25435, a Bottromycin-Producing Actinomycete.</title>
        <authorList>
            <person name="Zhang H."/>
            <person name="Zhou W."/>
            <person name="Zhuang Y."/>
            <person name="Liang X."/>
            <person name="Liu T."/>
        </authorList>
    </citation>
    <scope>NUCLEOTIDE SEQUENCE [LARGE SCALE GENOMIC DNA]</scope>
    <source>
        <strain evidence="11">ATCC 25435</strain>
    </source>
</reference>
<dbReference type="InterPro" id="IPR027417">
    <property type="entry name" value="P-loop_NTPase"/>
</dbReference>
<dbReference type="CDD" id="cd03215">
    <property type="entry name" value="ABC_Carb_Monos_II"/>
    <property type="match status" value="1"/>
</dbReference>
<evidence type="ECO:0000313" key="11">
    <source>
        <dbReference type="Proteomes" id="UP000030760"/>
    </source>
</evidence>
<sequence length="503" mass="53677">MSAPLQSPLLALRGIGKSFLGVRVLDGVDLQVRPGEVHAVVGENGAGKSTLMKVVSGVHQPDEGTVEFAGAPRTFRSPREARQAGIGIVYQELTLLPERTVAENVFLGREPLRRGLVDRRAMLSRTAGLLASIGEGSLPPDARVGRLGVARQQVVEIVKALALDARLLIMDEPTAALSDHEVDQLYSLVRRLQEHGMGVLYVSHRLKEVFDLSGRITVLKDGRAVATLDTADTSADQLVRHMVGRELSNYYPDPARPQELGPVRLTVRDGGNRKLRGIDLRLRAGEVLGVGGLQGSGRSALARALFGAAPFGTGQVTVDGAPVRLRSPRAAMRAGIAYVSEDRKGEGIVAEQSVLDNALLAGRAVRPGRVGRGARTARVRELLAAVELRAAGEDQEIRFLSGGNQQKVVLARWLALAPRILLFDEPTRGIDVGAKSAIHDLVRRLARDGAAVLMVSSELPELLGMSDRIIVMRDGRIAGELPAGATEEDVVALAVGTDREAAG</sequence>
<dbReference type="FunFam" id="3.40.50.300:FF:000127">
    <property type="entry name" value="Ribose import ATP-binding protein RbsA"/>
    <property type="match status" value="1"/>
</dbReference>
<name>M3FZ08_9ACTN</name>
<dbReference type="PANTHER" id="PTHR43790:SF9">
    <property type="entry name" value="GALACTOFURANOSE TRANSPORTER ATP-BINDING PROTEIN YTFR"/>
    <property type="match status" value="1"/>
</dbReference>
<feature type="domain" description="ABC transporter" evidence="9">
    <location>
        <begin position="255"/>
        <end position="499"/>
    </location>
</feature>
<evidence type="ECO:0000256" key="1">
    <source>
        <dbReference type="ARBA" id="ARBA00004202"/>
    </source>
</evidence>
<dbReference type="InterPro" id="IPR017871">
    <property type="entry name" value="ABC_transporter-like_CS"/>
</dbReference>
<keyword evidence="8" id="KW-0472">Membrane</keyword>
<comment type="subcellular location">
    <subcellularLocation>
        <location evidence="1">Cell membrane</location>
        <topology evidence="1">Peripheral membrane protein</topology>
    </subcellularLocation>
</comment>
<keyword evidence="6" id="KW-0067">ATP-binding</keyword>
<evidence type="ECO:0000313" key="10">
    <source>
        <dbReference type="EMBL" id="EMF58340.1"/>
    </source>
</evidence>
<dbReference type="PROSITE" id="PS50893">
    <property type="entry name" value="ABC_TRANSPORTER_2"/>
    <property type="match status" value="2"/>
</dbReference>
<dbReference type="CDD" id="cd03216">
    <property type="entry name" value="ABC_Carb_Monos_I"/>
    <property type="match status" value="1"/>
</dbReference>
<evidence type="ECO:0000256" key="5">
    <source>
        <dbReference type="ARBA" id="ARBA00022741"/>
    </source>
</evidence>
<evidence type="ECO:0000256" key="3">
    <source>
        <dbReference type="ARBA" id="ARBA00022475"/>
    </source>
</evidence>
<dbReference type="GO" id="GO:0016887">
    <property type="term" value="F:ATP hydrolysis activity"/>
    <property type="evidence" value="ECO:0007669"/>
    <property type="project" value="InterPro"/>
</dbReference>
<feature type="domain" description="ABC transporter" evidence="9">
    <location>
        <begin position="10"/>
        <end position="246"/>
    </location>
</feature>
<keyword evidence="2" id="KW-0813">Transport</keyword>
<dbReference type="GeneID" id="96267536"/>
<dbReference type="EMBL" id="KB405056">
    <property type="protein sequence ID" value="EMF58340.1"/>
    <property type="molecule type" value="Genomic_DNA"/>
</dbReference>
<proteinExistence type="predicted"/>
<dbReference type="AlphaFoldDB" id="M3FZ08"/>
<keyword evidence="5" id="KW-0547">Nucleotide-binding</keyword>
<evidence type="ECO:0000256" key="7">
    <source>
        <dbReference type="ARBA" id="ARBA00022967"/>
    </source>
</evidence>
<dbReference type="Gene3D" id="3.40.50.300">
    <property type="entry name" value="P-loop containing nucleotide triphosphate hydrolases"/>
    <property type="match status" value="2"/>
</dbReference>
<dbReference type="Proteomes" id="UP000030760">
    <property type="component" value="Unassembled WGS sequence"/>
</dbReference>
<dbReference type="InterPro" id="IPR003439">
    <property type="entry name" value="ABC_transporter-like_ATP-bd"/>
</dbReference>
<protein>
    <submittedName>
        <fullName evidence="10">D-xylose ABC transporter</fullName>
    </submittedName>
</protein>
<evidence type="ECO:0000259" key="9">
    <source>
        <dbReference type="PROSITE" id="PS50893"/>
    </source>
</evidence>
<dbReference type="Pfam" id="PF00005">
    <property type="entry name" value="ABC_tran"/>
    <property type="match status" value="2"/>
</dbReference>
<dbReference type="InterPro" id="IPR003593">
    <property type="entry name" value="AAA+_ATPase"/>
</dbReference>
<accession>M3FZ08</accession>
<keyword evidence="3" id="KW-1003">Cell membrane</keyword>